<gene>
    <name evidence="1" type="ORF">PAXRUDRAFT_824293</name>
</gene>
<organism evidence="1 2">
    <name type="scientific">Paxillus rubicundulus Ve08.2h10</name>
    <dbReference type="NCBI Taxonomy" id="930991"/>
    <lineage>
        <taxon>Eukaryota</taxon>
        <taxon>Fungi</taxon>
        <taxon>Dikarya</taxon>
        <taxon>Basidiomycota</taxon>
        <taxon>Agaricomycotina</taxon>
        <taxon>Agaricomycetes</taxon>
        <taxon>Agaricomycetidae</taxon>
        <taxon>Boletales</taxon>
        <taxon>Paxilineae</taxon>
        <taxon>Paxillaceae</taxon>
        <taxon>Paxillus</taxon>
    </lineage>
</organism>
<evidence type="ECO:0000313" key="2">
    <source>
        <dbReference type="Proteomes" id="UP000054538"/>
    </source>
</evidence>
<dbReference type="InParanoid" id="A0A0D0DUL6"/>
<dbReference type="Proteomes" id="UP000054538">
    <property type="component" value="Unassembled WGS sequence"/>
</dbReference>
<keyword evidence="2" id="KW-1185">Reference proteome</keyword>
<dbReference type="EMBL" id="KN824908">
    <property type="protein sequence ID" value="KIK98063.1"/>
    <property type="molecule type" value="Genomic_DNA"/>
</dbReference>
<sequence length="59" mass="6821">MIRSRYGGKGGTWRTEILRKWANSYSSTIWMHLKLVGKLSDLREAPCRRSMGVHTLNLT</sequence>
<reference evidence="1 2" key="1">
    <citation type="submission" date="2014-04" db="EMBL/GenBank/DDBJ databases">
        <authorList>
            <consortium name="DOE Joint Genome Institute"/>
            <person name="Kuo A."/>
            <person name="Kohler A."/>
            <person name="Jargeat P."/>
            <person name="Nagy L.G."/>
            <person name="Floudas D."/>
            <person name="Copeland A."/>
            <person name="Barry K.W."/>
            <person name="Cichocki N."/>
            <person name="Veneault-Fourrey C."/>
            <person name="LaButti K."/>
            <person name="Lindquist E.A."/>
            <person name="Lipzen A."/>
            <person name="Lundell T."/>
            <person name="Morin E."/>
            <person name="Murat C."/>
            <person name="Sun H."/>
            <person name="Tunlid A."/>
            <person name="Henrissat B."/>
            <person name="Grigoriev I.V."/>
            <person name="Hibbett D.S."/>
            <person name="Martin F."/>
            <person name="Nordberg H.P."/>
            <person name="Cantor M.N."/>
            <person name="Hua S.X."/>
        </authorList>
    </citation>
    <scope>NUCLEOTIDE SEQUENCE [LARGE SCALE GENOMIC DNA]</scope>
    <source>
        <strain evidence="1 2">Ve08.2h10</strain>
    </source>
</reference>
<protein>
    <submittedName>
        <fullName evidence="1">Uncharacterized protein</fullName>
    </submittedName>
</protein>
<dbReference type="HOGENOM" id="CLU_2961536_0_0_1"/>
<proteinExistence type="predicted"/>
<accession>A0A0D0DUL6</accession>
<evidence type="ECO:0000313" key="1">
    <source>
        <dbReference type="EMBL" id="KIK98063.1"/>
    </source>
</evidence>
<name>A0A0D0DUL6_9AGAM</name>
<reference evidence="2" key="2">
    <citation type="submission" date="2015-01" db="EMBL/GenBank/DDBJ databases">
        <title>Evolutionary Origins and Diversification of the Mycorrhizal Mutualists.</title>
        <authorList>
            <consortium name="DOE Joint Genome Institute"/>
            <consortium name="Mycorrhizal Genomics Consortium"/>
            <person name="Kohler A."/>
            <person name="Kuo A."/>
            <person name="Nagy L.G."/>
            <person name="Floudas D."/>
            <person name="Copeland A."/>
            <person name="Barry K.W."/>
            <person name="Cichocki N."/>
            <person name="Veneault-Fourrey C."/>
            <person name="LaButti K."/>
            <person name="Lindquist E.A."/>
            <person name="Lipzen A."/>
            <person name="Lundell T."/>
            <person name="Morin E."/>
            <person name="Murat C."/>
            <person name="Riley R."/>
            <person name="Ohm R."/>
            <person name="Sun H."/>
            <person name="Tunlid A."/>
            <person name="Henrissat B."/>
            <person name="Grigoriev I.V."/>
            <person name="Hibbett D.S."/>
            <person name="Martin F."/>
        </authorList>
    </citation>
    <scope>NUCLEOTIDE SEQUENCE [LARGE SCALE GENOMIC DNA]</scope>
    <source>
        <strain evidence="2">Ve08.2h10</strain>
    </source>
</reference>
<dbReference type="AlphaFoldDB" id="A0A0D0DUL6"/>